<dbReference type="InParanoid" id="A0A0D2ADL7"/>
<evidence type="ECO:0000259" key="2">
    <source>
        <dbReference type="Pfam" id="PF14479"/>
    </source>
</evidence>
<sequence>MSGKDHPEALALAQLFSTCVECFGLIHPGKESEQAQRVAVAKLGIQQARLLAWGDMVGLLDVTSSRDPRLEDHDTRLAIEKALQDIIDRPAHTDRETQFEKYGLKPPKKFFQNNQPSLDVARIESFRERMEHFQRQKWEVKRGMSITMSHWMIQDVEKFKVFLALVKEKVDFLIGLMGVEAKVDTALKHDIKALGWHPIFDKIKAASDMSKLRLIQQACKDDYPEYVTAAQVALDYLDKEYKDNYQELRDGIPTSTEIPGAAAYMLAQSRYLAAAYERKNSKSPKPSGNGPTFLKMFRPKSWRKNSKDLLTPEGDTKGRSNSYAPTTSDSPLTPPLTPVRSKSLAVPYSGTHEQPPTPERKSEDDVLSKTVTATSVDMGTTAAPVSSMVSRHDYWKSPW</sequence>
<feature type="compositionally biased region" description="Basic and acidic residues" evidence="1">
    <location>
        <begin position="358"/>
        <end position="367"/>
    </location>
</feature>
<evidence type="ECO:0000313" key="4">
    <source>
        <dbReference type="Proteomes" id="UP000053259"/>
    </source>
</evidence>
<name>A0A0D2ADL7_9PEZI</name>
<dbReference type="AlphaFoldDB" id="A0A0D2ADL7"/>
<reference evidence="3 4" key="1">
    <citation type="submission" date="2015-01" db="EMBL/GenBank/DDBJ databases">
        <title>The Genome Sequence of Ochroconis gallopava CBS43764.</title>
        <authorList>
            <consortium name="The Broad Institute Genomics Platform"/>
            <person name="Cuomo C."/>
            <person name="de Hoog S."/>
            <person name="Gorbushina A."/>
            <person name="Stielow B."/>
            <person name="Teixiera M."/>
            <person name="Abouelleil A."/>
            <person name="Chapman S.B."/>
            <person name="Priest M."/>
            <person name="Young S.K."/>
            <person name="Wortman J."/>
            <person name="Nusbaum C."/>
            <person name="Birren B."/>
        </authorList>
    </citation>
    <scope>NUCLEOTIDE SEQUENCE [LARGE SCALE GENOMIC DNA]</scope>
    <source>
        <strain evidence="3 4">CBS 43764</strain>
    </source>
</reference>
<dbReference type="Proteomes" id="UP000053259">
    <property type="component" value="Unassembled WGS sequence"/>
</dbReference>
<evidence type="ECO:0000256" key="1">
    <source>
        <dbReference type="SAM" id="MobiDB-lite"/>
    </source>
</evidence>
<protein>
    <recommendedName>
        <fullName evidence="2">Prion-inhibition and propagation HeLo domain-containing protein</fullName>
    </recommendedName>
</protein>
<accession>A0A0D2ADL7</accession>
<dbReference type="RefSeq" id="XP_016214409.1">
    <property type="nucleotide sequence ID" value="XM_016357617.1"/>
</dbReference>
<dbReference type="OrthoDB" id="20872at2759"/>
<gene>
    <name evidence="3" type="ORF">PV09_04294</name>
</gene>
<keyword evidence="4" id="KW-1185">Reference proteome</keyword>
<evidence type="ECO:0000313" key="3">
    <source>
        <dbReference type="EMBL" id="KIW04540.1"/>
    </source>
</evidence>
<dbReference type="InterPro" id="IPR038305">
    <property type="entry name" value="HeLo_sf"/>
</dbReference>
<dbReference type="InterPro" id="IPR029498">
    <property type="entry name" value="HeLo_dom"/>
</dbReference>
<feature type="domain" description="Prion-inhibition and propagation HeLo" evidence="2">
    <location>
        <begin position="9"/>
        <end position="215"/>
    </location>
</feature>
<dbReference type="GeneID" id="27312267"/>
<dbReference type="Pfam" id="PF14479">
    <property type="entry name" value="HeLo"/>
    <property type="match status" value="1"/>
</dbReference>
<dbReference type="VEuPathDB" id="FungiDB:PV09_04294"/>
<dbReference type="Gene3D" id="1.20.120.1020">
    <property type="entry name" value="Prion-inhibition and propagation, HeLo domain"/>
    <property type="match status" value="1"/>
</dbReference>
<feature type="region of interest" description="Disordered" evidence="1">
    <location>
        <begin position="277"/>
        <end position="375"/>
    </location>
</feature>
<dbReference type="EMBL" id="KN847540">
    <property type="protein sequence ID" value="KIW04540.1"/>
    <property type="molecule type" value="Genomic_DNA"/>
</dbReference>
<dbReference type="HOGENOM" id="CLU_606883_0_0_1"/>
<organism evidence="3 4">
    <name type="scientific">Verruconis gallopava</name>
    <dbReference type="NCBI Taxonomy" id="253628"/>
    <lineage>
        <taxon>Eukaryota</taxon>
        <taxon>Fungi</taxon>
        <taxon>Dikarya</taxon>
        <taxon>Ascomycota</taxon>
        <taxon>Pezizomycotina</taxon>
        <taxon>Dothideomycetes</taxon>
        <taxon>Pleosporomycetidae</taxon>
        <taxon>Venturiales</taxon>
        <taxon>Sympoventuriaceae</taxon>
        <taxon>Verruconis</taxon>
    </lineage>
</organism>
<proteinExistence type="predicted"/>